<keyword evidence="3" id="KW-1185">Reference proteome</keyword>
<protein>
    <recommendedName>
        <fullName evidence="1">UPF0285 protein MmiEs2_12720</fullName>
    </recommendedName>
</protein>
<dbReference type="InterPro" id="IPR043129">
    <property type="entry name" value="ATPase_NBD"/>
</dbReference>
<dbReference type="InterPro" id="IPR016735">
    <property type="entry name" value="Methan_mark_12"/>
</dbReference>
<evidence type="ECO:0000313" key="3">
    <source>
        <dbReference type="Proteomes" id="UP001302662"/>
    </source>
</evidence>
<gene>
    <name evidence="2" type="ORF">MmiEs2_12720</name>
</gene>
<evidence type="ECO:0000313" key="2">
    <source>
        <dbReference type="EMBL" id="WNY29058.1"/>
    </source>
</evidence>
<proteinExistence type="inferred from homology"/>
<dbReference type="AlphaFoldDB" id="A0AA96VBV7"/>
<sequence>MIFLGVDHGTSAIRFAVMSDDLVRLFEIPRAKAGAMTLDELQRFIENNLGMSLSEIDLACLTYSMGDGISEICDLRFVQNRGVLETSGVGEKTNAGTKVFDLFAKDLCPAILLPGLHQNVPVTDARMQHFSHQASPEKIGIAFHAYSLGHRRFILSDIGSNTVTMAVLNNQILGAVDAAIFAPGTRHGPLDVNAIRAVDSGTQTANYAFSSAGVGDDKKALAFFVAMEISALDVLMKDYSASDYDILVAGSGGEEIEVRREISRLLQKPVESLGNRAAAIGCAEIARAVIFGEKSIFGIPVNFDLTAWEIRQGYGLEI</sequence>
<dbReference type="EMBL" id="CP131062">
    <property type="protein sequence ID" value="WNY29058.1"/>
    <property type="molecule type" value="Genomic_DNA"/>
</dbReference>
<dbReference type="GeneID" id="85197743"/>
<dbReference type="HAMAP" id="MF_01087">
    <property type="entry name" value="UPF0285"/>
    <property type="match status" value="1"/>
</dbReference>
<evidence type="ECO:0000256" key="1">
    <source>
        <dbReference type="HAMAP-Rule" id="MF_01087"/>
    </source>
</evidence>
<dbReference type="RefSeq" id="WP_316559057.1">
    <property type="nucleotide sequence ID" value="NZ_CP131062.1"/>
</dbReference>
<dbReference type="SUPFAM" id="SSF53067">
    <property type="entry name" value="Actin-like ATPase domain"/>
    <property type="match status" value="1"/>
</dbReference>
<comment type="similarity">
    <text evidence="1">Belongs to the UPF0285 family.</text>
</comment>
<reference evidence="2 3" key="1">
    <citation type="submission" date="2023-07" db="EMBL/GenBank/DDBJ databases">
        <title>Closed genome sequence of Methanimicrococcus sp. Es2.</title>
        <authorList>
            <person name="Protasov E."/>
            <person name="Platt K."/>
            <person name="Reeh H."/>
            <person name="Poehlein A."/>
            <person name="Daniel R."/>
            <person name="Brune A."/>
        </authorList>
    </citation>
    <scope>NUCLEOTIDE SEQUENCE [LARGE SCALE GENOMIC DNA]</scope>
    <source>
        <strain evidence="2 3">Es2</strain>
    </source>
</reference>
<name>A0AA96VBV7_9EURY</name>
<dbReference type="KEGG" id="mees:MmiEs2_12720"/>
<dbReference type="Proteomes" id="UP001302662">
    <property type="component" value="Chromosome"/>
</dbReference>
<dbReference type="NCBIfam" id="TIGR03281">
    <property type="entry name" value="methan_mark_12"/>
    <property type="match status" value="1"/>
</dbReference>
<organism evidence="2 3">
    <name type="scientific">Methanimicrococcus stummii</name>
    <dbReference type="NCBI Taxonomy" id="3028294"/>
    <lineage>
        <taxon>Archaea</taxon>
        <taxon>Methanobacteriati</taxon>
        <taxon>Methanobacteriota</taxon>
        <taxon>Stenosarchaea group</taxon>
        <taxon>Methanomicrobia</taxon>
        <taxon>Methanosarcinales</taxon>
        <taxon>Methanosarcinaceae</taxon>
        <taxon>Methanimicrococcus</taxon>
    </lineage>
</organism>
<accession>A0AA96VBV7</accession>